<comment type="similarity">
    <text evidence="1">Belongs to the ATP-dependent AMP-binding enzyme family.</text>
</comment>
<dbReference type="HOGENOM" id="CLU_000022_59_10_9"/>
<gene>
    <name evidence="4" type="ORF">HMPREF9630_02078</name>
</gene>
<organism evidence="4 5">
    <name type="scientific">Peptoanaerobacter stomatis</name>
    <dbReference type="NCBI Taxonomy" id="796937"/>
    <lineage>
        <taxon>Bacteria</taxon>
        <taxon>Bacillati</taxon>
        <taxon>Bacillota</taxon>
        <taxon>Clostridia</taxon>
        <taxon>Peptostreptococcales</taxon>
        <taxon>Filifactoraceae</taxon>
        <taxon>Peptoanaerobacter</taxon>
    </lineage>
</organism>
<dbReference type="PANTHER" id="PTHR24096:SF149">
    <property type="entry name" value="AMP-BINDING DOMAIN-CONTAINING PROTEIN-RELATED"/>
    <property type="match status" value="1"/>
</dbReference>
<feature type="domain" description="AMP-dependent synthetase/ligase" evidence="3">
    <location>
        <begin position="43"/>
        <end position="349"/>
    </location>
</feature>
<dbReference type="InterPro" id="IPR000873">
    <property type="entry name" value="AMP-dep_synth/lig_dom"/>
</dbReference>
<protein>
    <recommendedName>
        <fullName evidence="3">AMP-dependent synthetase/ligase domain-containing protein</fullName>
    </recommendedName>
</protein>
<dbReference type="PANTHER" id="PTHR24096">
    <property type="entry name" value="LONG-CHAIN-FATTY-ACID--COA LIGASE"/>
    <property type="match status" value="1"/>
</dbReference>
<evidence type="ECO:0000256" key="1">
    <source>
        <dbReference type="ARBA" id="ARBA00006432"/>
    </source>
</evidence>
<dbReference type="GO" id="GO:0016405">
    <property type="term" value="F:CoA-ligase activity"/>
    <property type="evidence" value="ECO:0007669"/>
    <property type="project" value="TreeGrafter"/>
</dbReference>
<dbReference type="PROSITE" id="PS00455">
    <property type="entry name" value="AMP_BINDING"/>
    <property type="match status" value="1"/>
</dbReference>
<evidence type="ECO:0000259" key="3">
    <source>
        <dbReference type="Pfam" id="PF00501"/>
    </source>
</evidence>
<dbReference type="SUPFAM" id="SSF56801">
    <property type="entry name" value="Acetyl-CoA synthetase-like"/>
    <property type="match status" value="1"/>
</dbReference>
<dbReference type="Gene3D" id="3.40.50.12780">
    <property type="entry name" value="N-terminal domain of ligase-like"/>
    <property type="match status" value="1"/>
</dbReference>
<dbReference type="AlphaFoldDB" id="U6Q155"/>
<dbReference type="Pfam" id="PF00501">
    <property type="entry name" value="AMP-binding"/>
    <property type="match status" value="1"/>
</dbReference>
<proteinExistence type="inferred from homology"/>
<keyword evidence="2" id="KW-0436">Ligase</keyword>
<dbReference type="InterPro" id="IPR042099">
    <property type="entry name" value="ANL_N_sf"/>
</dbReference>
<name>U6Q155_9FIRM</name>
<dbReference type="EMBL" id="AFZF02000003">
    <property type="protein sequence ID" value="EJZ44354.1"/>
    <property type="molecule type" value="Genomic_DNA"/>
</dbReference>
<comment type="caution">
    <text evidence="4">The sequence shown here is derived from an EMBL/GenBank/DDBJ whole genome shotgun (WGS) entry which is preliminary data.</text>
</comment>
<dbReference type="InterPro" id="IPR020845">
    <property type="entry name" value="AMP-binding_CS"/>
</dbReference>
<reference evidence="4 5" key="1">
    <citation type="submission" date="2012-05" db="EMBL/GenBank/DDBJ databases">
        <title>The Genome Sequence of Eubacteriaceae bacterium CM2.</title>
        <authorList>
            <consortium name="The Broad Institute Genome Sequencing Platform"/>
            <person name="Earl A."/>
            <person name="Ward D."/>
            <person name="Feldgarden M."/>
            <person name="Gevers D."/>
            <person name="Sizova M."/>
            <person name="Hazen A."/>
            <person name="Epstein S."/>
            <person name="Walker B."/>
            <person name="Young S.K."/>
            <person name="Zeng Q."/>
            <person name="Gargeya S."/>
            <person name="Fitzgerald M."/>
            <person name="Haas B."/>
            <person name="Abouelleil A."/>
            <person name="Alvarado L."/>
            <person name="Arachchi H.M."/>
            <person name="Berlin A."/>
            <person name="Chapman S.B."/>
            <person name="Goldberg J."/>
            <person name="Griggs A."/>
            <person name="Gujja S."/>
            <person name="Hansen M."/>
            <person name="Howarth C."/>
            <person name="Imamovic A."/>
            <person name="Larimer J."/>
            <person name="McCowen C."/>
            <person name="Montmayeur A."/>
            <person name="Murphy C."/>
            <person name="Neiman D."/>
            <person name="Pearson M."/>
            <person name="Priest M."/>
            <person name="Roberts A."/>
            <person name="Saif S."/>
            <person name="Shea T."/>
            <person name="Sisk P."/>
            <person name="Sykes S."/>
            <person name="Wortman J."/>
            <person name="Nusbaum C."/>
            <person name="Birren B."/>
        </authorList>
    </citation>
    <scope>NUCLEOTIDE SEQUENCE [LARGE SCALE GENOMIC DNA]</scope>
    <source>
        <strain evidence="4 5">CM2</strain>
    </source>
</reference>
<evidence type="ECO:0000256" key="2">
    <source>
        <dbReference type="ARBA" id="ARBA00022598"/>
    </source>
</evidence>
<accession>U6Q155</accession>
<sequence>MKEDIVMEFYNLDDRYNDKPIIIDYRGNLLNKDKYKKINLEIKNNIKKRTLVFLFCENSIDCISIYISLLNNGIVPVMISPDLDEELCNNLINIYKPSYLILNISMKKQKFDYKKVLSNGDYIFLKTDYYEKHNLSDELAILLTTSGSTGSPKLVRQSYKNINSNASAIAKYLELNEYEKPITTLPFNYTYGISVINSHLLVGATILVTNKSIIQRDFWDFVKKYKATSIAGVPYTYQMLKKIRFFDMDLPYLKTMTQAGGKLLVELHEEFANFALKNDKKFVVMYGQTEATARMGYLPHDKSIEKIGSMGISIPNGRFELVDVDNNIIDTPEVIGELVYYGDNVTLGYSENIEDLSKDDERNGRLVTGDMAKFDADGYYYIVGRKKRFLKIFGNRVNLDEVERILNSQFTENELICSGKDDNMIVYYTKLLDEKILSDFLSDTLHINKSAFRFKKIKNIPKNESGKILYSKL</sequence>
<evidence type="ECO:0000313" key="4">
    <source>
        <dbReference type="EMBL" id="EJZ44354.1"/>
    </source>
</evidence>
<dbReference type="Proteomes" id="UP000017818">
    <property type="component" value="Unassembled WGS sequence"/>
</dbReference>
<evidence type="ECO:0000313" key="5">
    <source>
        <dbReference type="Proteomes" id="UP000017818"/>
    </source>
</evidence>